<proteinExistence type="predicted"/>
<reference evidence="1 2" key="1">
    <citation type="submission" date="2018-10" db="EMBL/GenBank/DDBJ databases">
        <authorList>
            <person name="Ekblom R."/>
            <person name="Jareborg N."/>
        </authorList>
    </citation>
    <scope>NUCLEOTIDE SEQUENCE [LARGE SCALE GENOMIC DNA]</scope>
    <source>
        <tissue evidence="1">Muscle</tissue>
    </source>
</reference>
<dbReference type="Proteomes" id="UP000269945">
    <property type="component" value="Unassembled WGS sequence"/>
</dbReference>
<name>A0A9X9M0T4_GULGU</name>
<comment type="caution">
    <text evidence="1">The sequence shown here is derived from an EMBL/GenBank/DDBJ whole genome shotgun (WGS) entry which is preliminary data.</text>
</comment>
<evidence type="ECO:0000313" key="1">
    <source>
        <dbReference type="EMBL" id="VCX12898.1"/>
    </source>
</evidence>
<sequence length="67" mass="7569">MPPAVRGTARPLRGWALNANGKKSVTYFFSSLHQYFKPSQPTGDTYNCIFRSYYIILTLGKLPAELN</sequence>
<keyword evidence="2" id="KW-1185">Reference proteome</keyword>
<accession>A0A9X9M0T4</accession>
<protein>
    <submittedName>
        <fullName evidence="1">Uncharacterized protein</fullName>
    </submittedName>
</protein>
<organism evidence="1 2">
    <name type="scientific">Gulo gulo</name>
    <name type="common">Wolverine</name>
    <name type="synonym">Gluton</name>
    <dbReference type="NCBI Taxonomy" id="48420"/>
    <lineage>
        <taxon>Eukaryota</taxon>
        <taxon>Metazoa</taxon>
        <taxon>Chordata</taxon>
        <taxon>Craniata</taxon>
        <taxon>Vertebrata</taxon>
        <taxon>Euteleostomi</taxon>
        <taxon>Mammalia</taxon>
        <taxon>Eutheria</taxon>
        <taxon>Laurasiatheria</taxon>
        <taxon>Carnivora</taxon>
        <taxon>Caniformia</taxon>
        <taxon>Musteloidea</taxon>
        <taxon>Mustelidae</taxon>
        <taxon>Guloninae</taxon>
        <taxon>Gulo</taxon>
    </lineage>
</organism>
<dbReference type="EMBL" id="CYRY02034972">
    <property type="protein sequence ID" value="VCX12898.1"/>
    <property type="molecule type" value="Genomic_DNA"/>
</dbReference>
<evidence type="ECO:0000313" key="2">
    <source>
        <dbReference type="Proteomes" id="UP000269945"/>
    </source>
</evidence>
<dbReference type="AlphaFoldDB" id="A0A9X9M0T4"/>
<gene>
    <name evidence="1" type="ORF">BN2614_LOCUS2</name>
</gene>